<dbReference type="EMBL" id="JACYXZ010000002">
    <property type="protein sequence ID" value="MBD8869472.1"/>
    <property type="molecule type" value="Genomic_DNA"/>
</dbReference>
<evidence type="ECO:0000313" key="4">
    <source>
        <dbReference type="Proteomes" id="UP000616839"/>
    </source>
</evidence>
<dbReference type="InterPro" id="IPR035940">
    <property type="entry name" value="CAP_sf"/>
</dbReference>
<gene>
    <name evidence="3" type="ORF">IE331_07535</name>
</gene>
<comment type="caution">
    <text evidence="3">The sequence shown here is derived from an EMBL/GenBank/DDBJ whole genome shotgun (WGS) entry which is preliminary data.</text>
</comment>
<sequence length="405" mass="44177">MRLRAALVACPTVVGAVVALGVPAQAVDSSSYQHHRARAESVIDGFYDSWLVHEQAPFSWSGDVSACRPGRPSDAVTASTFAQINYFRAVAGLRPVGVLGDLDGAVQQTALMMDANRALSHDPPQSWACRTKLAARTAGRSNLALGSTVRGAPAITQYVLDPGRHNKQVGHRRWLFNPRTARMASGSTRRANALAVVGMPQHSEPVPSYVPWPARGAFPSPLEPRGRWSLSASRPGTDFSRARVRVLGPKGNRIPLTRRKVKDGMGPNTLVWQMSRVKRPSVGQELSYRVRVTKVRRNGRRLDPVRWTVTLVRPDRPVLSTAAPTISGTPEVGSTLVVSDGAWSPAPSSLEHQWFRDGEPLVGQVHRFYRLQERDAGTVISVRVRAGVRHYVSGRVTAQVSVPGR</sequence>
<evidence type="ECO:0000313" key="3">
    <source>
        <dbReference type="EMBL" id="MBD8869472.1"/>
    </source>
</evidence>
<dbReference type="InterPro" id="IPR014044">
    <property type="entry name" value="CAP_dom"/>
</dbReference>
<keyword evidence="1" id="KW-0732">Signal</keyword>
<keyword evidence="4" id="KW-1185">Reference proteome</keyword>
<name>A0A927K2R3_9ACTN</name>
<feature type="domain" description="SCP" evidence="2">
    <location>
        <begin position="83"/>
        <end position="187"/>
    </location>
</feature>
<dbReference type="Gene3D" id="3.40.33.10">
    <property type="entry name" value="CAP"/>
    <property type="match status" value="1"/>
</dbReference>
<dbReference type="Proteomes" id="UP000616839">
    <property type="component" value="Unassembled WGS sequence"/>
</dbReference>
<accession>A0A927K2R3</accession>
<reference evidence="3" key="1">
    <citation type="submission" date="2020-09" db="EMBL/GenBank/DDBJ databases">
        <title>Nocardioides sp. strain MJB4 16S ribosomal RNA gene Genome sequencing and assembly.</title>
        <authorList>
            <person name="Kim I."/>
        </authorList>
    </citation>
    <scope>NUCLEOTIDE SEQUENCE</scope>
    <source>
        <strain evidence="3">MJB4</strain>
    </source>
</reference>
<proteinExistence type="predicted"/>
<protein>
    <recommendedName>
        <fullName evidence="2">SCP domain-containing protein</fullName>
    </recommendedName>
</protein>
<dbReference type="Gene3D" id="2.60.40.2700">
    <property type="match status" value="1"/>
</dbReference>
<evidence type="ECO:0000256" key="1">
    <source>
        <dbReference type="SAM" id="SignalP"/>
    </source>
</evidence>
<dbReference type="AlphaFoldDB" id="A0A927K2R3"/>
<dbReference type="Pfam" id="PF00188">
    <property type="entry name" value="CAP"/>
    <property type="match status" value="1"/>
</dbReference>
<feature type="chain" id="PRO_5037917908" description="SCP domain-containing protein" evidence="1">
    <location>
        <begin position="27"/>
        <end position="405"/>
    </location>
</feature>
<evidence type="ECO:0000259" key="2">
    <source>
        <dbReference type="Pfam" id="PF00188"/>
    </source>
</evidence>
<dbReference type="RefSeq" id="WP_192142185.1">
    <property type="nucleotide sequence ID" value="NZ_JACYXZ010000002.1"/>
</dbReference>
<organism evidence="3 4">
    <name type="scientific">Nocardioides donggukensis</name>
    <dbReference type="NCBI Taxonomy" id="2774019"/>
    <lineage>
        <taxon>Bacteria</taxon>
        <taxon>Bacillati</taxon>
        <taxon>Actinomycetota</taxon>
        <taxon>Actinomycetes</taxon>
        <taxon>Propionibacteriales</taxon>
        <taxon>Nocardioidaceae</taxon>
        <taxon>Nocardioides</taxon>
    </lineage>
</organism>
<feature type="signal peptide" evidence="1">
    <location>
        <begin position="1"/>
        <end position="26"/>
    </location>
</feature>